<accession>A0AA38U2D0</accession>
<organism evidence="1 2">
    <name type="scientific">Centaurea solstitialis</name>
    <name type="common">yellow star-thistle</name>
    <dbReference type="NCBI Taxonomy" id="347529"/>
    <lineage>
        <taxon>Eukaryota</taxon>
        <taxon>Viridiplantae</taxon>
        <taxon>Streptophyta</taxon>
        <taxon>Embryophyta</taxon>
        <taxon>Tracheophyta</taxon>
        <taxon>Spermatophyta</taxon>
        <taxon>Magnoliopsida</taxon>
        <taxon>eudicotyledons</taxon>
        <taxon>Gunneridae</taxon>
        <taxon>Pentapetalae</taxon>
        <taxon>asterids</taxon>
        <taxon>campanulids</taxon>
        <taxon>Asterales</taxon>
        <taxon>Asteraceae</taxon>
        <taxon>Carduoideae</taxon>
        <taxon>Cardueae</taxon>
        <taxon>Centaureinae</taxon>
        <taxon>Centaurea</taxon>
    </lineage>
</organism>
<keyword evidence="2" id="KW-1185">Reference proteome</keyword>
<proteinExistence type="predicted"/>
<dbReference type="GO" id="GO:0004805">
    <property type="term" value="F:trehalose-phosphatase activity"/>
    <property type="evidence" value="ECO:0007669"/>
    <property type="project" value="TreeGrafter"/>
</dbReference>
<dbReference type="Proteomes" id="UP001172457">
    <property type="component" value="Chromosome 1"/>
</dbReference>
<dbReference type="SUPFAM" id="SSF53756">
    <property type="entry name" value="UDP-Glycosyltransferase/glycogen phosphorylase"/>
    <property type="match status" value="1"/>
</dbReference>
<dbReference type="PANTHER" id="PTHR10788:SF113">
    <property type="entry name" value="TREHALOSE 6-PHOSPHATE PHOSPHATASE"/>
    <property type="match status" value="1"/>
</dbReference>
<dbReference type="AlphaFoldDB" id="A0AA38U2D0"/>
<protein>
    <submittedName>
        <fullName evidence="1">Uncharacterized protein</fullName>
    </submittedName>
</protein>
<dbReference type="EMBL" id="JARYMX010000001">
    <property type="protein sequence ID" value="KAJ9565901.1"/>
    <property type="molecule type" value="Genomic_DNA"/>
</dbReference>
<evidence type="ECO:0000313" key="1">
    <source>
        <dbReference type="EMBL" id="KAJ9565901.1"/>
    </source>
</evidence>
<dbReference type="PANTHER" id="PTHR10788">
    <property type="entry name" value="TREHALOSE-6-PHOSPHATE SYNTHASE"/>
    <property type="match status" value="1"/>
</dbReference>
<evidence type="ECO:0000313" key="2">
    <source>
        <dbReference type="Proteomes" id="UP001172457"/>
    </source>
</evidence>
<dbReference type="GO" id="GO:0005992">
    <property type="term" value="P:trehalose biosynthetic process"/>
    <property type="evidence" value="ECO:0007669"/>
    <property type="project" value="InterPro"/>
</dbReference>
<dbReference type="Pfam" id="PF00982">
    <property type="entry name" value="Glyco_transf_20"/>
    <property type="match status" value="1"/>
</dbReference>
<sequence length="292" mass="32793">MKMKMKKGGGGRWMVIGEEEEGTKIETFVKPQRPKVVRNGVWVQRLQSRRPEQAGDDLNLELPKTSMVVVSEFIGCSSSLSGALRVTPWDVWAKSAAMNAAVSASDDRKHTGHAKHYRHITGNNVAKWSNNFVQDLRTACVAHNRNYWLSVRSGLTFLVAVYNLNLKKLSAENVSKSDNSFWTMTVPINARLKFSSRSSTNFVTIRRIPCSLSVAEVKKSSANGSGHFMGWVLVRNVKFGEKHENRWAGDGDWETYGLSNDFGWMEIANSVMNVYSFLDGKESLIKKKLARS</sequence>
<name>A0AA38U2D0_9ASTR</name>
<comment type="caution">
    <text evidence="1">The sequence shown here is derived from an EMBL/GenBank/DDBJ whole genome shotgun (WGS) entry which is preliminary data.</text>
</comment>
<dbReference type="GO" id="GO:0005829">
    <property type="term" value="C:cytosol"/>
    <property type="evidence" value="ECO:0007669"/>
    <property type="project" value="TreeGrafter"/>
</dbReference>
<reference evidence="1" key="1">
    <citation type="submission" date="2023-03" db="EMBL/GenBank/DDBJ databases">
        <title>Chromosome-scale reference genome and RAD-based genetic map of yellow starthistle (Centaurea solstitialis) reveal putative structural variation and QTLs associated with invader traits.</title>
        <authorList>
            <person name="Reatini B."/>
            <person name="Cang F.A."/>
            <person name="Jiang Q."/>
            <person name="Mckibben M.T.W."/>
            <person name="Barker M.S."/>
            <person name="Rieseberg L.H."/>
            <person name="Dlugosch K.M."/>
        </authorList>
    </citation>
    <scope>NUCLEOTIDE SEQUENCE</scope>
    <source>
        <strain evidence="1">CAN-66</strain>
        <tissue evidence="1">Leaf</tissue>
    </source>
</reference>
<dbReference type="Gene3D" id="3.40.50.2000">
    <property type="entry name" value="Glycogen Phosphorylase B"/>
    <property type="match status" value="1"/>
</dbReference>
<dbReference type="InterPro" id="IPR001830">
    <property type="entry name" value="Glyco_trans_20"/>
</dbReference>
<gene>
    <name evidence="1" type="ORF">OSB04_001867</name>
</gene>